<dbReference type="EMBL" id="RBZO01000009">
    <property type="protein sequence ID" value="RKQ16364.1"/>
    <property type="molecule type" value="Genomic_DNA"/>
</dbReference>
<evidence type="ECO:0000313" key="4">
    <source>
        <dbReference type="Proteomes" id="UP000281813"/>
    </source>
</evidence>
<sequence>MKLREQMPDLQTYTDILNASRVSRNDLIGERPTIIHFWSISCVDCKKRLPYLVALRDEFKGLLNVIAVHMPRSKEDMDLLTIKQAALKYNLTETILIDDDHTLTNQFKTRFVPAYYLFDKSGELRHYQSSGSIKMLKKRIVRLLEGR</sequence>
<dbReference type="RefSeq" id="WP_121130339.1">
    <property type="nucleotide sequence ID" value="NZ_JBHUFK010000007.1"/>
</dbReference>
<dbReference type="GO" id="GO:0016209">
    <property type="term" value="F:antioxidant activity"/>
    <property type="evidence" value="ECO:0007669"/>
    <property type="project" value="InterPro"/>
</dbReference>
<dbReference type="InterPro" id="IPR050553">
    <property type="entry name" value="Thioredoxin_ResA/DsbE_sf"/>
</dbReference>
<dbReference type="PANTHER" id="PTHR42852">
    <property type="entry name" value="THIOL:DISULFIDE INTERCHANGE PROTEIN DSBE"/>
    <property type="match status" value="1"/>
</dbReference>
<dbReference type="CDD" id="cd02966">
    <property type="entry name" value="TlpA_like_family"/>
    <property type="match status" value="1"/>
</dbReference>
<accession>A0A494Z1K6</accession>
<dbReference type="PROSITE" id="PS51352">
    <property type="entry name" value="THIOREDOXIN_2"/>
    <property type="match status" value="1"/>
</dbReference>
<protein>
    <submittedName>
        <fullName evidence="3">TlpA family protein disulfide reductase</fullName>
    </submittedName>
</protein>
<dbReference type="Proteomes" id="UP000281813">
    <property type="component" value="Unassembled WGS sequence"/>
</dbReference>
<reference evidence="3 4" key="1">
    <citation type="journal article" date="2015" name="Antonie Van Leeuwenhoek">
        <title>Oceanobacillus bengalensis sp. nov., a bacterium isolated from seawater of the Bay of Bengal.</title>
        <authorList>
            <person name="Yongchang O."/>
            <person name="Xiang W."/>
            <person name="Wang G."/>
        </authorList>
    </citation>
    <scope>NUCLEOTIDE SEQUENCE [LARGE SCALE GENOMIC DNA]</scope>
    <source>
        <strain evidence="3 4">MCCC 1K00260</strain>
    </source>
</reference>
<dbReference type="Gene3D" id="3.40.30.10">
    <property type="entry name" value="Glutaredoxin"/>
    <property type="match status" value="1"/>
</dbReference>
<keyword evidence="4" id="KW-1185">Reference proteome</keyword>
<feature type="domain" description="Thioredoxin" evidence="2">
    <location>
        <begin position="1"/>
        <end position="145"/>
    </location>
</feature>
<dbReference type="InterPro" id="IPR000866">
    <property type="entry name" value="AhpC/TSA"/>
</dbReference>
<dbReference type="InterPro" id="IPR013766">
    <property type="entry name" value="Thioredoxin_domain"/>
</dbReference>
<comment type="caution">
    <text evidence="3">The sequence shown here is derived from an EMBL/GenBank/DDBJ whole genome shotgun (WGS) entry which is preliminary data.</text>
</comment>
<keyword evidence="1" id="KW-1015">Disulfide bond</keyword>
<dbReference type="InterPro" id="IPR036249">
    <property type="entry name" value="Thioredoxin-like_sf"/>
</dbReference>
<evidence type="ECO:0000259" key="2">
    <source>
        <dbReference type="PROSITE" id="PS51352"/>
    </source>
</evidence>
<evidence type="ECO:0000313" key="3">
    <source>
        <dbReference type="EMBL" id="RKQ16364.1"/>
    </source>
</evidence>
<dbReference type="PANTHER" id="PTHR42852:SF12">
    <property type="entry name" value="THIOL-DISULFIDE OXIDOREDUCTASE YKUV"/>
    <property type="match status" value="1"/>
</dbReference>
<evidence type="ECO:0000256" key="1">
    <source>
        <dbReference type="ARBA" id="ARBA00023157"/>
    </source>
</evidence>
<dbReference type="SUPFAM" id="SSF52833">
    <property type="entry name" value="Thioredoxin-like"/>
    <property type="match status" value="1"/>
</dbReference>
<dbReference type="GO" id="GO:0016491">
    <property type="term" value="F:oxidoreductase activity"/>
    <property type="evidence" value="ECO:0007669"/>
    <property type="project" value="InterPro"/>
</dbReference>
<organism evidence="3 4">
    <name type="scientific">Oceanobacillus bengalensis</name>
    <dbReference type="NCBI Taxonomy" id="1435466"/>
    <lineage>
        <taxon>Bacteria</taxon>
        <taxon>Bacillati</taxon>
        <taxon>Bacillota</taxon>
        <taxon>Bacilli</taxon>
        <taxon>Bacillales</taxon>
        <taxon>Bacillaceae</taxon>
        <taxon>Oceanobacillus</taxon>
    </lineage>
</organism>
<gene>
    <name evidence="3" type="ORF">D8M05_07745</name>
</gene>
<proteinExistence type="predicted"/>
<name>A0A494Z1K6_9BACI</name>
<dbReference type="OrthoDB" id="9811352at2"/>
<dbReference type="AlphaFoldDB" id="A0A494Z1K6"/>
<dbReference type="Pfam" id="PF00578">
    <property type="entry name" value="AhpC-TSA"/>
    <property type="match status" value="1"/>
</dbReference>